<dbReference type="Proteomes" id="UP000663760">
    <property type="component" value="Chromosome 11"/>
</dbReference>
<feature type="domain" description="BTB" evidence="2">
    <location>
        <begin position="163"/>
        <end position="224"/>
    </location>
</feature>
<dbReference type="CDD" id="cd18186">
    <property type="entry name" value="BTB_POZ_ZBTB_KLHL-like"/>
    <property type="match status" value="1"/>
</dbReference>
<sequence length="273" mass="32083">MDRSGFDVHGSPNGKLETISRLVQWTLDNLPRRNYYESPRYYSNVFKVDKWDWYLTLYKKAGDSYIKLCPPKHPPIARIELRVYNFERGRRPTGSPVHKKLLQTDDDFICPMDSTFNDTFRVVVEFLDFKISPCWAYEVSMQYLENKLSRPCLSHTLEEDIHSDVTMNTAGGTLRAHKAVLEANSLVFHSMLLYDHQEKSPIEIKYILLEDLTSGNMLQRLRDYWIYKLDRLKKLDHLKECCKVYDVGEGTHEFFCDVDGELMVEMFQAVQTI</sequence>
<comment type="pathway">
    <text evidence="1">Protein modification; protein ubiquitination.</text>
</comment>
<evidence type="ECO:0000256" key="1">
    <source>
        <dbReference type="ARBA" id="ARBA00004906"/>
    </source>
</evidence>
<dbReference type="AlphaFoldDB" id="A0A7I8L5D9"/>
<dbReference type="SUPFAM" id="SSF54695">
    <property type="entry name" value="POZ domain"/>
    <property type="match status" value="1"/>
</dbReference>
<dbReference type="InterPro" id="IPR011333">
    <property type="entry name" value="SKP1/BTB/POZ_sf"/>
</dbReference>
<organism evidence="3 4">
    <name type="scientific">Spirodela intermedia</name>
    <name type="common">Intermediate duckweed</name>
    <dbReference type="NCBI Taxonomy" id="51605"/>
    <lineage>
        <taxon>Eukaryota</taxon>
        <taxon>Viridiplantae</taxon>
        <taxon>Streptophyta</taxon>
        <taxon>Embryophyta</taxon>
        <taxon>Tracheophyta</taxon>
        <taxon>Spermatophyta</taxon>
        <taxon>Magnoliopsida</taxon>
        <taxon>Liliopsida</taxon>
        <taxon>Araceae</taxon>
        <taxon>Lemnoideae</taxon>
        <taxon>Spirodela</taxon>
    </lineage>
</organism>
<dbReference type="EMBL" id="LR746274">
    <property type="protein sequence ID" value="CAA7404485.1"/>
    <property type="molecule type" value="Genomic_DNA"/>
</dbReference>
<accession>A0A7I8L5D9</accession>
<protein>
    <recommendedName>
        <fullName evidence="2">BTB domain-containing protein</fullName>
    </recommendedName>
</protein>
<name>A0A7I8L5D9_SPIIN</name>
<gene>
    <name evidence="3" type="ORF">SI8410_11015163</name>
</gene>
<proteinExistence type="predicted"/>
<dbReference type="Gene3D" id="3.30.710.10">
    <property type="entry name" value="Potassium Channel Kv1.1, Chain A"/>
    <property type="match status" value="1"/>
</dbReference>
<dbReference type="Pfam" id="PF00651">
    <property type="entry name" value="BTB"/>
    <property type="match status" value="1"/>
</dbReference>
<dbReference type="InterPro" id="IPR000210">
    <property type="entry name" value="BTB/POZ_dom"/>
</dbReference>
<dbReference type="OrthoDB" id="6359816at2759"/>
<dbReference type="PANTHER" id="PTHR46672">
    <property type="entry name" value="OS08G0495500 PROTEIN-RELATED"/>
    <property type="match status" value="1"/>
</dbReference>
<dbReference type="PANTHER" id="PTHR46672:SF1">
    <property type="entry name" value="OS08G0103600 PROTEIN"/>
    <property type="match status" value="1"/>
</dbReference>
<evidence type="ECO:0000313" key="4">
    <source>
        <dbReference type="Proteomes" id="UP000663760"/>
    </source>
</evidence>
<evidence type="ECO:0000313" key="3">
    <source>
        <dbReference type="EMBL" id="CAA7404485.1"/>
    </source>
</evidence>
<reference evidence="3" key="1">
    <citation type="submission" date="2020-02" db="EMBL/GenBank/DDBJ databases">
        <authorList>
            <person name="Scholz U."/>
            <person name="Mascher M."/>
            <person name="Fiebig A."/>
        </authorList>
    </citation>
    <scope>NUCLEOTIDE SEQUENCE</scope>
</reference>
<evidence type="ECO:0000259" key="2">
    <source>
        <dbReference type="PROSITE" id="PS50097"/>
    </source>
</evidence>
<keyword evidence="4" id="KW-1185">Reference proteome</keyword>
<dbReference type="PROSITE" id="PS50097">
    <property type="entry name" value="BTB"/>
    <property type="match status" value="1"/>
</dbReference>
<dbReference type="InterPro" id="IPR044714">
    <property type="entry name" value="AtSIBP1-like"/>
</dbReference>